<dbReference type="InterPro" id="IPR036291">
    <property type="entry name" value="NAD(P)-bd_dom_sf"/>
</dbReference>
<dbReference type="Pfam" id="PF02826">
    <property type="entry name" value="2-Hacid_dh_C"/>
    <property type="match status" value="1"/>
</dbReference>
<keyword evidence="5" id="KW-1185">Reference proteome</keyword>
<dbReference type="InterPro" id="IPR029753">
    <property type="entry name" value="D-isomer_DH_CS"/>
</dbReference>
<sequence length="309" mass="34373">MSIVIVRQDGKTKLWKKALKQADPQITVYGYDEEHSKDKVTMALVWKHPKGSLSEYPNLKLIASAGAGVDFIFEDQTAPVHLPISRVIDPMLASDMSEHVLALIFAYLKNLNQYKLDQERTTWEPRPYNRIVDFTIGILGLGTLGAVLAEDLVRFGFRVQGWSRTEKNIDGVQSYAGDEALDAFLSTTDILVCLLPLTENTAGILDASLFAKLPKGAYLINVARGGHLVDGDLLAMLDNNHLSGAALDVFHTEPLVKTHPFWQHHKVHMSPHCASVSDTESVVPQILDNYNRLCEDRPLLNLVSKDKGY</sequence>
<evidence type="ECO:0000256" key="2">
    <source>
        <dbReference type="ARBA" id="ARBA00023027"/>
    </source>
</evidence>
<proteinExistence type="predicted"/>
<dbReference type="InterPro" id="IPR006140">
    <property type="entry name" value="D-isomer_DH_NAD-bd"/>
</dbReference>
<reference evidence="4 5" key="1">
    <citation type="submission" date="2019-05" db="EMBL/GenBank/DDBJ databases">
        <title>Genome sequencing of F202Z8.</title>
        <authorList>
            <person name="Kwon Y.M."/>
        </authorList>
    </citation>
    <scope>NUCLEOTIDE SEQUENCE [LARGE SCALE GENOMIC DNA]</scope>
    <source>
        <strain evidence="4 5">F202Z8</strain>
    </source>
</reference>
<name>A0A5B7SRU6_9FLAO</name>
<dbReference type="SUPFAM" id="SSF52283">
    <property type="entry name" value="Formate/glycerate dehydrogenase catalytic domain-like"/>
    <property type="match status" value="1"/>
</dbReference>
<keyword evidence="2" id="KW-0520">NAD</keyword>
<dbReference type="CDD" id="cd12164">
    <property type="entry name" value="GDH_like_2"/>
    <property type="match status" value="1"/>
</dbReference>
<dbReference type="RefSeq" id="WP_138852416.1">
    <property type="nucleotide sequence ID" value="NZ_CP040710.1"/>
</dbReference>
<dbReference type="KEGG" id="asag:FGM00_08115"/>
<dbReference type="GO" id="GO:0051287">
    <property type="term" value="F:NAD binding"/>
    <property type="evidence" value="ECO:0007669"/>
    <property type="project" value="InterPro"/>
</dbReference>
<dbReference type="Proteomes" id="UP000310017">
    <property type="component" value="Chromosome"/>
</dbReference>
<dbReference type="EMBL" id="CP040710">
    <property type="protein sequence ID" value="QCX00069.1"/>
    <property type="molecule type" value="Genomic_DNA"/>
</dbReference>
<organism evidence="4 5">
    <name type="scientific">Aggregatimonas sangjinii</name>
    <dbReference type="NCBI Taxonomy" id="2583587"/>
    <lineage>
        <taxon>Bacteria</taxon>
        <taxon>Pseudomonadati</taxon>
        <taxon>Bacteroidota</taxon>
        <taxon>Flavobacteriia</taxon>
        <taxon>Flavobacteriales</taxon>
        <taxon>Flavobacteriaceae</taxon>
        <taxon>Aggregatimonas</taxon>
    </lineage>
</organism>
<dbReference type="PROSITE" id="PS00671">
    <property type="entry name" value="D_2_HYDROXYACID_DH_3"/>
    <property type="match status" value="1"/>
</dbReference>
<evidence type="ECO:0000256" key="1">
    <source>
        <dbReference type="ARBA" id="ARBA00023002"/>
    </source>
</evidence>
<dbReference type="SUPFAM" id="SSF51735">
    <property type="entry name" value="NAD(P)-binding Rossmann-fold domains"/>
    <property type="match status" value="1"/>
</dbReference>
<evidence type="ECO:0000259" key="3">
    <source>
        <dbReference type="Pfam" id="PF02826"/>
    </source>
</evidence>
<keyword evidence="4" id="KW-0670">Pyruvate</keyword>
<gene>
    <name evidence="4" type="ORF">FGM00_08115</name>
</gene>
<dbReference type="AlphaFoldDB" id="A0A5B7SRU6"/>
<keyword evidence="1" id="KW-0560">Oxidoreductase</keyword>
<accession>A0A5B7SRU6</accession>
<dbReference type="PANTHER" id="PTHR43333:SF1">
    <property type="entry name" value="D-ISOMER SPECIFIC 2-HYDROXYACID DEHYDROGENASE NAD-BINDING DOMAIN-CONTAINING PROTEIN"/>
    <property type="match status" value="1"/>
</dbReference>
<evidence type="ECO:0000313" key="5">
    <source>
        <dbReference type="Proteomes" id="UP000310017"/>
    </source>
</evidence>
<dbReference type="OrthoDB" id="9805416at2"/>
<feature type="domain" description="D-isomer specific 2-hydroxyacid dehydrogenase NAD-binding" evidence="3">
    <location>
        <begin position="101"/>
        <end position="274"/>
    </location>
</feature>
<dbReference type="Gene3D" id="3.40.50.720">
    <property type="entry name" value="NAD(P)-binding Rossmann-like Domain"/>
    <property type="match status" value="2"/>
</dbReference>
<protein>
    <submittedName>
        <fullName evidence="4">Glyoxylate/hydroxypyruvate reductase A</fullName>
    </submittedName>
</protein>
<evidence type="ECO:0000313" key="4">
    <source>
        <dbReference type="EMBL" id="QCX00069.1"/>
    </source>
</evidence>
<dbReference type="PANTHER" id="PTHR43333">
    <property type="entry name" value="2-HACID_DH_C DOMAIN-CONTAINING PROTEIN"/>
    <property type="match status" value="1"/>
</dbReference>
<dbReference type="GO" id="GO:0016616">
    <property type="term" value="F:oxidoreductase activity, acting on the CH-OH group of donors, NAD or NADP as acceptor"/>
    <property type="evidence" value="ECO:0007669"/>
    <property type="project" value="UniProtKB-ARBA"/>
</dbReference>